<dbReference type="Proteomes" id="UP001211907">
    <property type="component" value="Unassembled WGS sequence"/>
</dbReference>
<evidence type="ECO:0000256" key="1">
    <source>
        <dbReference type="SAM" id="MobiDB-lite"/>
    </source>
</evidence>
<feature type="region of interest" description="Disordered" evidence="1">
    <location>
        <begin position="1"/>
        <end position="39"/>
    </location>
</feature>
<feature type="compositionally biased region" description="Polar residues" evidence="1">
    <location>
        <begin position="140"/>
        <end position="152"/>
    </location>
</feature>
<evidence type="ECO:0000313" key="3">
    <source>
        <dbReference type="Proteomes" id="UP001211907"/>
    </source>
</evidence>
<sequence length="281" mass="30375">QIPDPPVDAESQLSAPPQPDTPVTVAVIAPPSPVTSTEIPSVAEVTPIQSFVADVSIEKTSAITTITAESSISAPPDAPESPSSSSLSPLPSPDNQSSIASTTTATATTPTPAPLTTEFMHPITIDFSNLSPLADDDPENPTNGESPYNKNNKYSISDLSSLNAHQQRMIDLTWADSLVNDMFCAGFNQADYRMVMAAFHNHCMLVIVTAAVPRLSMEANRVMYYGWKEIRDWVKGNYASKVTVQIVKQEITKKKKNLRGEHSEQKNNDSSHSVTCEISTD</sequence>
<evidence type="ECO:0000313" key="2">
    <source>
        <dbReference type="EMBL" id="KAJ3113065.1"/>
    </source>
</evidence>
<protein>
    <submittedName>
        <fullName evidence="2">Uncharacterized protein</fullName>
    </submittedName>
</protein>
<name>A0AAD5SWT4_9FUNG</name>
<accession>A0AAD5SWT4</accession>
<dbReference type="AlphaFoldDB" id="A0AAD5SWT4"/>
<feature type="compositionally biased region" description="Polar residues" evidence="1">
    <location>
        <begin position="270"/>
        <end position="281"/>
    </location>
</feature>
<keyword evidence="3" id="KW-1185">Reference proteome</keyword>
<feature type="region of interest" description="Disordered" evidence="1">
    <location>
        <begin position="68"/>
        <end position="116"/>
    </location>
</feature>
<feature type="non-terminal residue" evidence="2">
    <location>
        <position position="1"/>
    </location>
</feature>
<comment type="caution">
    <text evidence="2">The sequence shown here is derived from an EMBL/GenBank/DDBJ whole genome shotgun (WGS) entry which is preliminary data.</text>
</comment>
<reference evidence="2" key="1">
    <citation type="submission" date="2020-05" db="EMBL/GenBank/DDBJ databases">
        <title>Phylogenomic resolution of chytrid fungi.</title>
        <authorList>
            <person name="Stajich J.E."/>
            <person name="Amses K."/>
            <person name="Simmons R."/>
            <person name="Seto K."/>
            <person name="Myers J."/>
            <person name="Bonds A."/>
            <person name="Quandt C.A."/>
            <person name="Barry K."/>
            <person name="Liu P."/>
            <person name="Grigoriev I."/>
            <person name="Longcore J.E."/>
            <person name="James T.Y."/>
        </authorList>
    </citation>
    <scope>NUCLEOTIDE SEQUENCE</scope>
    <source>
        <strain evidence="2">JEL0513</strain>
    </source>
</reference>
<proteinExistence type="predicted"/>
<dbReference type="EMBL" id="JADGJH010001479">
    <property type="protein sequence ID" value="KAJ3113065.1"/>
    <property type="molecule type" value="Genomic_DNA"/>
</dbReference>
<feature type="compositionally biased region" description="Basic and acidic residues" evidence="1">
    <location>
        <begin position="258"/>
        <end position="269"/>
    </location>
</feature>
<gene>
    <name evidence="2" type="ORF">HK100_002101</name>
</gene>
<organism evidence="2 3">
    <name type="scientific">Physocladia obscura</name>
    <dbReference type="NCBI Taxonomy" id="109957"/>
    <lineage>
        <taxon>Eukaryota</taxon>
        <taxon>Fungi</taxon>
        <taxon>Fungi incertae sedis</taxon>
        <taxon>Chytridiomycota</taxon>
        <taxon>Chytridiomycota incertae sedis</taxon>
        <taxon>Chytridiomycetes</taxon>
        <taxon>Chytridiales</taxon>
        <taxon>Chytriomycetaceae</taxon>
        <taxon>Physocladia</taxon>
    </lineage>
</organism>
<feature type="region of interest" description="Disordered" evidence="1">
    <location>
        <begin position="130"/>
        <end position="152"/>
    </location>
</feature>
<feature type="region of interest" description="Disordered" evidence="1">
    <location>
        <begin position="255"/>
        <end position="281"/>
    </location>
</feature>